<dbReference type="Gene3D" id="3.40.430.10">
    <property type="entry name" value="Dihydrofolate Reductase, subunit A"/>
    <property type="match status" value="1"/>
</dbReference>
<protein>
    <submittedName>
        <fullName evidence="2">Dihydrofolate reductase family protein</fullName>
    </submittedName>
</protein>
<evidence type="ECO:0000259" key="1">
    <source>
        <dbReference type="Pfam" id="PF01872"/>
    </source>
</evidence>
<feature type="domain" description="Bacterial bifunctional deaminase-reductase C-terminal" evidence="1">
    <location>
        <begin position="4"/>
        <end position="169"/>
    </location>
</feature>
<dbReference type="InterPro" id="IPR024072">
    <property type="entry name" value="DHFR-like_dom_sf"/>
</dbReference>
<sequence>MGIVTAAASMSLDGFIAHDDDTPGHLFDWYSAGDVEVPNAGDLPPFRLTRASADHWTAWRSSLGAVVVGRRLFDLTDGWRGVHPLGVPVVVLTHSPPTDWAWAGPSTVFVTDGIGAAVAKGEALAGDAVVGLAAGTVAGQALTARLLDRVDVDLVPVLLGSGRRFFADAVVDPELLSDPTVCVPSARVTHLSFPVRR</sequence>
<dbReference type="EMBL" id="JBAPLV010000011">
    <property type="protein sequence ID" value="MEI4279094.1"/>
    <property type="molecule type" value="Genomic_DNA"/>
</dbReference>
<dbReference type="Pfam" id="PF01872">
    <property type="entry name" value="RibD_C"/>
    <property type="match status" value="1"/>
</dbReference>
<organism evidence="2 3">
    <name type="scientific">Klenkia terrae</name>
    <dbReference type="NCBI Taxonomy" id="1052259"/>
    <lineage>
        <taxon>Bacteria</taxon>
        <taxon>Bacillati</taxon>
        <taxon>Actinomycetota</taxon>
        <taxon>Actinomycetes</taxon>
        <taxon>Geodermatophilales</taxon>
        <taxon>Geodermatophilaceae</taxon>
        <taxon>Klenkia</taxon>
    </lineage>
</organism>
<accession>A0ABU8E612</accession>
<dbReference type="SUPFAM" id="SSF53597">
    <property type="entry name" value="Dihydrofolate reductase-like"/>
    <property type="match status" value="1"/>
</dbReference>
<reference evidence="2 3" key="1">
    <citation type="submission" date="2024-03" db="EMBL/GenBank/DDBJ databases">
        <title>Draft genome sequence of Klenkia terrae.</title>
        <authorList>
            <person name="Duangmal K."/>
            <person name="Chantavorakit T."/>
        </authorList>
    </citation>
    <scope>NUCLEOTIDE SEQUENCE [LARGE SCALE GENOMIC DNA]</scope>
    <source>
        <strain evidence="2 3">JCM 17786</strain>
    </source>
</reference>
<dbReference type="RefSeq" id="WP_336392328.1">
    <property type="nucleotide sequence ID" value="NZ_JBAPLV010000011.1"/>
</dbReference>
<dbReference type="InterPro" id="IPR002734">
    <property type="entry name" value="RibDG_C"/>
</dbReference>
<gene>
    <name evidence="2" type="ORF">UXQ13_11525</name>
</gene>
<dbReference type="Proteomes" id="UP001373496">
    <property type="component" value="Unassembled WGS sequence"/>
</dbReference>
<name>A0ABU8E612_9ACTN</name>
<evidence type="ECO:0000313" key="3">
    <source>
        <dbReference type="Proteomes" id="UP001373496"/>
    </source>
</evidence>
<evidence type="ECO:0000313" key="2">
    <source>
        <dbReference type="EMBL" id="MEI4279094.1"/>
    </source>
</evidence>
<proteinExistence type="predicted"/>
<keyword evidence="3" id="KW-1185">Reference proteome</keyword>
<comment type="caution">
    <text evidence="2">The sequence shown here is derived from an EMBL/GenBank/DDBJ whole genome shotgun (WGS) entry which is preliminary data.</text>
</comment>